<dbReference type="Proteomes" id="UP000294854">
    <property type="component" value="Unassembled WGS sequence"/>
</dbReference>
<keyword evidence="2" id="KW-1185">Reference proteome</keyword>
<sequence>MNKGVVLVMTFLMAFGFMGETGVNAKVKTYHQKSSALTGYGNTRKLNNKKVHFVKVPKKYSHISNKATNRTVYSTRGNKVNFISNYLLPYPGKNNQRWGNPQSIAISKSGFMYILYCPTNTKNRGRIVRYNLTKLNALGVQKHRSTFQKTFVKVNGKYSATKLAYQNAIKVGPLFNTGHGQSLAYNRKNHGLYMWIDNEKTARVPVSKWGYIAHISAKSLKPDRKIRFKLSRNGTWIPGGHNLTFDNSGNAYFWTNPGSGANVFKGKIHHSKVKFRRTKQILKHLPGTRLQGMGYNPVRHRLMLVSDDSLASFPTSKLVGKGHLTNGSFNWSAFAPKREFEGVAYGNSSRAYLLVNHNPEVLVSDRSY</sequence>
<proteinExistence type="predicted"/>
<dbReference type="RefSeq" id="WP_010620161.1">
    <property type="nucleotide sequence ID" value="NZ_PUFO01000057.1"/>
</dbReference>
<evidence type="ECO:0000313" key="2">
    <source>
        <dbReference type="Proteomes" id="UP000294854"/>
    </source>
</evidence>
<organism evidence="1 2">
    <name type="scientific">Secundilactobacillus malefermentans</name>
    <dbReference type="NCBI Taxonomy" id="176292"/>
    <lineage>
        <taxon>Bacteria</taxon>
        <taxon>Bacillati</taxon>
        <taxon>Bacillota</taxon>
        <taxon>Bacilli</taxon>
        <taxon>Lactobacillales</taxon>
        <taxon>Lactobacillaceae</taxon>
        <taxon>Secundilactobacillus</taxon>
    </lineage>
</organism>
<dbReference type="AlphaFoldDB" id="A0A4R5NMB1"/>
<comment type="caution">
    <text evidence="1">The sequence shown here is derived from an EMBL/GenBank/DDBJ whole genome shotgun (WGS) entry which is preliminary data.</text>
</comment>
<gene>
    <name evidence="1" type="ORF">C5L31_001343</name>
</gene>
<accession>A0A4R5NMB1</accession>
<evidence type="ECO:0008006" key="3">
    <source>
        <dbReference type="Google" id="ProtNLM"/>
    </source>
</evidence>
<dbReference type="STRING" id="1122149.FD44_GL001066"/>
<reference evidence="1 2" key="1">
    <citation type="journal article" date="2019" name="Appl. Microbiol. Biotechnol.">
        <title>Uncovering carbohydrate metabolism through a genotype-phenotype association study of 56 lactic acid bacteria genomes.</title>
        <authorList>
            <person name="Buron-Moles G."/>
            <person name="Chailyan A."/>
            <person name="Dolejs I."/>
            <person name="Forster J."/>
            <person name="Miks M.H."/>
        </authorList>
    </citation>
    <scope>NUCLEOTIDE SEQUENCE [LARGE SCALE GENOMIC DNA]</scope>
    <source>
        <strain evidence="1 2">ATCC 49373</strain>
    </source>
</reference>
<dbReference type="EMBL" id="PUFO01000057">
    <property type="protein sequence ID" value="TDG76759.1"/>
    <property type="molecule type" value="Genomic_DNA"/>
</dbReference>
<name>A0A4R5NMB1_9LACO</name>
<protein>
    <recommendedName>
        <fullName evidence="3">Extracellular protein</fullName>
    </recommendedName>
</protein>
<evidence type="ECO:0000313" key="1">
    <source>
        <dbReference type="EMBL" id="TDG76759.1"/>
    </source>
</evidence>